<protein>
    <submittedName>
        <fullName evidence="2">Uncharacterized protein LOC103522824</fullName>
    </submittedName>
</protein>
<sequence length="131" mass="15151">MFLIRRARRNISQFRCKMRTPNPEKLKELITKLESKGENASGQKRSLLVYYIKQKDLDNALEYYKVLEADPQFTPSPGLLSLLINLSAELENLEVASQYYAEFTQKFPDAKIDGNKVFRLAYVLLKNGKES</sequence>
<reference evidence="2" key="1">
    <citation type="submission" date="2025-08" db="UniProtKB">
        <authorList>
            <consortium name="RefSeq"/>
        </authorList>
    </citation>
    <scope>IDENTIFICATION</scope>
</reference>
<dbReference type="AlphaFoldDB" id="A0A1S3DQB1"/>
<evidence type="ECO:0000313" key="1">
    <source>
        <dbReference type="Proteomes" id="UP000079169"/>
    </source>
</evidence>
<keyword evidence="1" id="KW-1185">Reference proteome</keyword>
<dbReference type="KEGG" id="dci:103522824"/>
<dbReference type="GeneID" id="103522824"/>
<proteinExistence type="predicted"/>
<dbReference type="GO" id="GO:0070129">
    <property type="term" value="P:regulation of mitochondrial translation"/>
    <property type="evidence" value="ECO:0007669"/>
    <property type="project" value="TreeGrafter"/>
</dbReference>
<dbReference type="PaxDb" id="121845-A0A1S3DQB1"/>
<feature type="non-terminal residue" evidence="2">
    <location>
        <position position="131"/>
    </location>
</feature>
<name>A0A1S3DQB1_DIACI</name>
<dbReference type="GO" id="GO:0003730">
    <property type="term" value="F:mRNA 3'-UTR binding"/>
    <property type="evidence" value="ECO:0007669"/>
    <property type="project" value="TreeGrafter"/>
</dbReference>
<dbReference type="RefSeq" id="XP_008486135.2">
    <property type="nucleotide sequence ID" value="XM_008487913.2"/>
</dbReference>
<dbReference type="Gene3D" id="1.25.40.10">
    <property type="entry name" value="Tetratricopeptide repeat domain"/>
    <property type="match status" value="1"/>
</dbReference>
<accession>A0A1S3DQB1</accession>
<organism evidence="1 2">
    <name type="scientific">Diaphorina citri</name>
    <name type="common">Asian citrus psyllid</name>
    <dbReference type="NCBI Taxonomy" id="121845"/>
    <lineage>
        <taxon>Eukaryota</taxon>
        <taxon>Metazoa</taxon>
        <taxon>Ecdysozoa</taxon>
        <taxon>Arthropoda</taxon>
        <taxon>Hexapoda</taxon>
        <taxon>Insecta</taxon>
        <taxon>Pterygota</taxon>
        <taxon>Neoptera</taxon>
        <taxon>Paraneoptera</taxon>
        <taxon>Hemiptera</taxon>
        <taxon>Sternorrhyncha</taxon>
        <taxon>Psylloidea</taxon>
        <taxon>Psyllidae</taxon>
        <taxon>Diaphorininae</taxon>
        <taxon>Diaphorina</taxon>
    </lineage>
</organism>
<evidence type="ECO:0000313" key="2">
    <source>
        <dbReference type="RefSeq" id="XP_008486135.2"/>
    </source>
</evidence>
<dbReference type="PANTHER" id="PTHR46669:SF1">
    <property type="entry name" value="LEUCINE-RICH PPR MOTIF-CONTAINING PROTEIN, MITOCHONDRIAL"/>
    <property type="match status" value="1"/>
</dbReference>
<dbReference type="PANTHER" id="PTHR46669">
    <property type="entry name" value="LEUCINE-RICH PPR MOTIF-CONTAINING PROTEIN, MITOCHONDRIAL"/>
    <property type="match status" value="1"/>
</dbReference>
<dbReference type="GO" id="GO:0005634">
    <property type="term" value="C:nucleus"/>
    <property type="evidence" value="ECO:0007669"/>
    <property type="project" value="TreeGrafter"/>
</dbReference>
<dbReference type="InterPro" id="IPR011990">
    <property type="entry name" value="TPR-like_helical_dom_sf"/>
</dbReference>
<dbReference type="Proteomes" id="UP000079169">
    <property type="component" value="Unplaced"/>
</dbReference>
<dbReference type="GO" id="GO:0005739">
    <property type="term" value="C:mitochondrion"/>
    <property type="evidence" value="ECO:0007669"/>
    <property type="project" value="TreeGrafter"/>
</dbReference>
<gene>
    <name evidence="2" type="primary">LOC103522824</name>
</gene>
<dbReference type="InterPro" id="IPR033490">
    <property type="entry name" value="LRP130"/>
</dbReference>